<sequence>MYPEFTSEYHMKIRPYIFIFTIIYNAIFIFISLWEPIFYGYSEEQIANSYNCSSGYRYRLYQYLLTSATYNIPFSIAALICTGIVIHKFRITPLAKLKNMLSFGTQISFKRWLRILAMNITICLISFLNLYNDIKNGIASENNTKKEEESLGIIYFLTAFSGVLLFILTNSKGQIKKKFGIQTSVNKEYVSTNTPSIQRSRSMHSRVGSAYSFSFNKNSSYYSGLAQMSKSKLSNSLINIDLERNNNNNNNNNNNSTSYPKSSKLNMSSPDVIASLYKKNNYRINKSDDDIINNSNIVISFDKYNETK</sequence>
<evidence type="ECO:0000313" key="4">
    <source>
        <dbReference type="Proteomes" id="UP000193944"/>
    </source>
</evidence>
<keyword evidence="4" id="KW-1185">Reference proteome</keyword>
<evidence type="ECO:0000256" key="1">
    <source>
        <dbReference type="SAM" id="MobiDB-lite"/>
    </source>
</evidence>
<dbReference type="Proteomes" id="UP000193944">
    <property type="component" value="Unassembled WGS sequence"/>
</dbReference>
<protein>
    <submittedName>
        <fullName evidence="3">Uncharacterized protein</fullName>
    </submittedName>
</protein>
<feature type="compositionally biased region" description="Low complexity" evidence="1">
    <location>
        <begin position="245"/>
        <end position="255"/>
    </location>
</feature>
<dbReference type="AlphaFoldDB" id="A0A1Y1WQE2"/>
<feature type="transmembrane region" description="Helical" evidence="2">
    <location>
        <begin position="16"/>
        <end position="34"/>
    </location>
</feature>
<evidence type="ECO:0000256" key="2">
    <source>
        <dbReference type="SAM" id="Phobius"/>
    </source>
</evidence>
<evidence type="ECO:0000313" key="3">
    <source>
        <dbReference type="EMBL" id="ORX75615.1"/>
    </source>
</evidence>
<feature type="transmembrane region" description="Helical" evidence="2">
    <location>
        <begin position="151"/>
        <end position="169"/>
    </location>
</feature>
<feature type="transmembrane region" description="Helical" evidence="2">
    <location>
        <begin position="112"/>
        <end position="131"/>
    </location>
</feature>
<name>A0A1Y1WQE2_9FUNG</name>
<keyword evidence="2" id="KW-1133">Transmembrane helix</keyword>
<feature type="region of interest" description="Disordered" evidence="1">
    <location>
        <begin position="243"/>
        <end position="266"/>
    </location>
</feature>
<comment type="caution">
    <text evidence="3">The sequence shown here is derived from an EMBL/GenBank/DDBJ whole genome shotgun (WGS) entry which is preliminary data.</text>
</comment>
<organism evidence="3 4">
    <name type="scientific">Anaeromyces robustus</name>
    <dbReference type="NCBI Taxonomy" id="1754192"/>
    <lineage>
        <taxon>Eukaryota</taxon>
        <taxon>Fungi</taxon>
        <taxon>Fungi incertae sedis</taxon>
        <taxon>Chytridiomycota</taxon>
        <taxon>Chytridiomycota incertae sedis</taxon>
        <taxon>Neocallimastigomycetes</taxon>
        <taxon>Neocallimastigales</taxon>
        <taxon>Neocallimastigaceae</taxon>
        <taxon>Anaeromyces</taxon>
    </lineage>
</organism>
<feature type="transmembrane region" description="Helical" evidence="2">
    <location>
        <begin position="70"/>
        <end position="91"/>
    </location>
</feature>
<proteinExistence type="predicted"/>
<gene>
    <name evidence="3" type="ORF">BCR32DRAFT_271815</name>
</gene>
<feature type="compositionally biased region" description="Polar residues" evidence="1">
    <location>
        <begin position="256"/>
        <end position="266"/>
    </location>
</feature>
<keyword evidence="2" id="KW-0472">Membrane</keyword>
<keyword evidence="2" id="KW-0812">Transmembrane</keyword>
<reference evidence="3 4" key="2">
    <citation type="submission" date="2016-08" db="EMBL/GenBank/DDBJ databases">
        <title>Pervasive Adenine N6-methylation of Active Genes in Fungi.</title>
        <authorList>
            <consortium name="DOE Joint Genome Institute"/>
            <person name="Mondo S.J."/>
            <person name="Dannebaum R.O."/>
            <person name="Kuo R.C."/>
            <person name="Labutti K."/>
            <person name="Haridas S."/>
            <person name="Kuo A."/>
            <person name="Salamov A."/>
            <person name="Ahrendt S.R."/>
            <person name="Lipzen A."/>
            <person name="Sullivan W."/>
            <person name="Andreopoulos W.B."/>
            <person name="Clum A."/>
            <person name="Lindquist E."/>
            <person name="Daum C."/>
            <person name="Ramamoorthy G.K."/>
            <person name="Gryganskyi A."/>
            <person name="Culley D."/>
            <person name="Magnuson J.K."/>
            <person name="James T.Y."/>
            <person name="O'Malley M.A."/>
            <person name="Stajich J.E."/>
            <person name="Spatafora J.W."/>
            <person name="Visel A."/>
            <person name="Grigoriev I.V."/>
        </authorList>
    </citation>
    <scope>NUCLEOTIDE SEQUENCE [LARGE SCALE GENOMIC DNA]</scope>
    <source>
        <strain evidence="3 4">S4</strain>
    </source>
</reference>
<dbReference type="EMBL" id="MCFG01000347">
    <property type="protein sequence ID" value="ORX75615.1"/>
    <property type="molecule type" value="Genomic_DNA"/>
</dbReference>
<reference evidence="3 4" key="1">
    <citation type="submission" date="2016-08" db="EMBL/GenBank/DDBJ databases">
        <title>A Parts List for Fungal Cellulosomes Revealed by Comparative Genomics.</title>
        <authorList>
            <consortium name="DOE Joint Genome Institute"/>
            <person name="Haitjema C.H."/>
            <person name="Gilmore S.P."/>
            <person name="Henske J.K."/>
            <person name="Solomon K.V."/>
            <person name="De Groot R."/>
            <person name="Kuo A."/>
            <person name="Mondo S.J."/>
            <person name="Salamov A.A."/>
            <person name="Labutti K."/>
            <person name="Zhao Z."/>
            <person name="Chiniquy J."/>
            <person name="Barry K."/>
            <person name="Brewer H.M."/>
            <person name="Purvine S.O."/>
            <person name="Wright A.T."/>
            <person name="Boxma B."/>
            <person name="Van Alen T."/>
            <person name="Hackstein J.H."/>
            <person name="Baker S.E."/>
            <person name="Grigoriev I.V."/>
            <person name="O'Malley M.A."/>
        </authorList>
    </citation>
    <scope>NUCLEOTIDE SEQUENCE [LARGE SCALE GENOMIC DNA]</scope>
    <source>
        <strain evidence="3 4">S4</strain>
    </source>
</reference>
<accession>A0A1Y1WQE2</accession>